<evidence type="ECO:0000313" key="3">
    <source>
        <dbReference type="Proteomes" id="UP000033202"/>
    </source>
</evidence>
<keyword evidence="1" id="KW-0472">Membrane</keyword>
<dbReference type="EMBL" id="BBWU01000016">
    <property type="protein sequence ID" value="GAO38635.1"/>
    <property type="molecule type" value="Genomic_DNA"/>
</dbReference>
<evidence type="ECO:0000256" key="1">
    <source>
        <dbReference type="SAM" id="Phobius"/>
    </source>
</evidence>
<sequence>MNGDVPIGQLFSQLVDDGKRYARAEVELYKAKAADKAQPVKMAAIYGGIAVTLALSAVTALLVGLILALETLVGPLAATLIVVLVTLVIAGGLGYLAYKQVLEARR</sequence>
<comment type="caution">
    <text evidence="2">The sequence shown here is derived from an EMBL/GenBank/DDBJ whole genome shotgun (WGS) entry which is preliminary data.</text>
</comment>
<protein>
    <recommendedName>
        <fullName evidence="4">Phage holin family protein</fullName>
    </recommendedName>
</protein>
<evidence type="ECO:0000313" key="2">
    <source>
        <dbReference type="EMBL" id="GAO38635.1"/>
    </source>
</evidence>
<keyword evidence="3" id="KW-1185">Reference proteome</keyword>
<evidence type="ECO:0008006" key="4">
    <source>
        <dbReference type="Google" id="ProtNLM"/>
    </source>
</evidence>
<name>A0A0E9MNC7_9SPHN</name>
<dbReference type="Proteomes" id="UP000033202">
    <property type="component" value="Unassembled WGS sequence"/>
</dbReference>
<gene>
    <name evidence="2" type="ORF">SCH01S_16_01540</name>
</gene>
<dbReference type="STRING" id="1219043.SCH01S_16_01540"/>
<dbReference type="InterPro" id="IPR009937">
    <property type="entry name" value="Phage_holin_3_6"/>
</dbReference>
<dbReference type="Pfam" id="PF07332">
    <property type="entry name" value="Phage_holin_3_6"/>
    <property type="match status" value="1"/>
</dbReference>
<organism evidence="2 3">
    <name type="scientific">Sphingomonas changbaiensis NBRC 104936</name>
    <dbReference type="NCBI Taxonomy" id="1219043"/>
    <lineage>
        <taxon>Bacteria</taxon>
        <taxon>Pseudomonadati</taxon>
        <taxon>Pseudomonadota</taxon>
        <taxon>Alphaproteobacteria</taxon>
        <taxon>Sphingomonadales</taxon>
        <taxon>Sphingomonadaceae</taxon>
        <taxon>Sphingomonas</taxon>
    </lineage>
</organism>
<accession>A0A0E9MNC7</accession>
<dbReference type="AlphaFoldDB" id="A0A0E9MNC7"/>
<feature type="transmembrane region" description="Helical" evidence="1">
    <location>
        <begin position="43"/>
        <end position="69"/>
    </location>
</feature>
<dbReference type="RefSeq" id="WP_046347464.1">
    <property type="nucleotide sequence ID" value="NZ_BBWU01000016.1"/>
</dbReference>
<proteinExistence type="predicted"/>
<feature type="transmembrane region" description="Helical" evidence="1">
    <location>
        <begin position="75"/>
        <end position="98"/>
    </location>
</feature>
<reference evidence="2 3" key="1">
    <citation type="submission" date="2015-04" db="EMBL/GenBank/DDBJ databases">
        <title>Whole genome shotgun sequence of Sphingomonas changbaiensis NBRC 104936.</title>
        <authorList>
            <person name="Katano-Makiyama Y."/>
            <person name="Hosoyama A."/>
            <person name="Hashimoto M."/>
            <person name="Noguchi M."/>
            <person name="Tsuchikane K."/>
            <person name="Ohji S."/>
            <person name="Yamazoe A."/>
            <person name="Ichikawa N."/>
            <person name="Kimura A."/>
            <person name="Fujita N."/>
        </authorList>
    </citation>
    <scope>NUCLEOTIDE SEQUENCE [LARGE SCALE GENOMIC DNA]</scope>
    <source>
        <strain evidence="2 3">NBRC 104936</strain>
    </source>
</reference>
<keyword evidence="1" id="KW-0812">Transmembrane</keyword>
<keyword evidence="1" id="KW-1133">Transmembrane helix</keyword>
<dbReference type="OrthoDB" id="7595734at2"/>